<dbReference type="PROSITE" id="PS50089">
    <property type="entry name" value="ZF_RING_2"/>
    <property type="match status" value="1"/>
</dbReference>
<gene>
    <name evidence="8" type="ORF">scyTo_0009198</name>
</gene>
<dbReference type="SMART" id="SM00184">
    <property type="entry name" value="RING"/>
    <property type="match status" value="1"/>
</dbReference>
<dbReference type="CDD" id="cd19787">
    <property type="entry name" value="Bbox2_TRIM50-like"/>
    <property type="match status" value="1"/>
</dbReference>
<keyword evidence="3" id="KW-0862">Zinc</keyword>
<dbReference type="InterPro" id="IPR017907">
    <property type="entry name" value="Znf_RING_CS"/>
</dbReference>
<dbReference type="SMART" id="SM00589">
    <property type="entry name" value="PRY"/>
    <property type="match status" value="1"/>
</dbReference>
<dbReference type="Gene3D" id="3.30.160.60">
    <property type="entry name" value="Classic Zinc Finger"/>
    <property type="match status" value="1"/>
</dbReference>
<dbReference type="InterPro" id="IPR003613">
    <property type="entry name" value="Ubox_domain"/>
</dbReference>
<dbReference type="InterPro" id="IPR058030">
    <property type="entry name" value="TRIM8/14/16/25/29/45/65_CC"/>
</dbReference>
<protein>
    <recommendedName>
        <fullName evidence="10">RING-type E3 ubiquitin transferase</fullName>
    </recommendedName>
</protein>
<keyword evidence="1" id="KW-0479">Metal-binding</keyword>
<dbReference type="Pfam" id="PF00622">
    <property type="entry name" value="SPRY"/>
    <property type="match status" value="1"/>
</dbReference>
<dbReference type="InterPro" id="IPR000315">
    <property type="entry name" value="Znf_B-box"/>
</dbReference>
<evidence type="ECO:0000259" key="6">
    <source>
        <dbReference type="PROSITE" id="PS50119"/>
    </source>
</evidence>
<dbReference type="Pfam" id="PF00643">
    <property type="entry name" value="zf-B_box"/>
    <property type="match status" value="1"/>
</dbReference>
<evidence type="ECO:0000259" key="7">
    <source>
        <dbReference type="PROSITE" id="PS50188"/>
    </source>
</evidence>
<name>A0A401NI90_SCYTO</name>
<dbReference type="InterPro" id="IPR006574">
    <property type="entry name" value="PRY"/>
</dbReference>
<evidence type="ECO:0000313" key="8">
    <source>
        <dbReference type="EMBL" id="GCB60590.1"/>
    </source>
</evidence>
<dbReference type="OMA" id="DVCWHER"/>
<dbReference type="SMART" id="SM00449">
    <property type="entry name" value="SPRY"/>
    <property type="match status" value="1"/>
</dbReference>
<dbReference type="FunFam" id="2.60.120.920:FF:000004">
    <property type="entry name" value="Butyrophilin subfamily 1 member A1"/>
    <property type="match status" value="1"/>
</dbReference>
<dbReference type="InterPro" id="IPR003879">
    <property type="entry name" value="Butyrophylin_SPRY"/>
</dbReference>
<dbReference type="Pfam" id="PF13765">
    <property type="entry name" value="PRY"/>
    <property type="match status" value="1"/>
</dbReference>
<dbReference type="Gene3D" id="2.60.120.920">
    <property type="match status" value="1"/>
</dbReference>
<sequence>LEDHLLCPICLEVFKQPSMLPCGHSYCKTCILSLSGNLAGYFNCPVCRKAVDNSSSSPNVSLARVIDTLTVMSGSSGDQENCRDHHNPLSLYCETDQQIICGLCGIIGQHKQHKITPLSSVYERMKEQLALLITGAQMQTNNTERQMNKLIHNKSRIINESDVFKLVIQKEFQELRSFVDEEEANIIQTIQLKCTTAVESIDEQLEDMSKTLKQFAEVEISLKKLSNENHLEFIRKYGSIVSSCEQVPQPQSDKNFSTISFQPGFRHDDIKLTVWKKLQKRILPEPEQLKLDPSSAHPLLIITNSSTRVECGTYLKRLSIIQERFDYNTCILANKGFSSGKHYWQVIVSDKMKWRLGVVKGTTCRKGKLNKTPENGVWMIGVKEGKIYEAYKNPRIQLTLFVRPRKIGVFLDYEGRRLSFYNVDNPDELSLIYTFDADFQGKIYPIFDLCCVDRSDLAPITLCRV</sequence>
<dbReference type="GO" id="GO:0008270">
    <property type="term" value="F:zinc ion binding"/>
    <property type="evidence" value="ECO:0007669"/>
    <property type="project" value="UniProtKB-KW"/>
</dbReference>
<feature type="non-terminal residue" evidence="8">
    <location>
        <position position="1"/>
    </location>
</feature>
<dbReference type="PRINTS" id="PR01407">
    <property type="entry name" value="BUTYPHLNCDUF"/>
</dbReference>
<feature type="domain" description="B box-type" evidence="6">
    <location>
        <begin position="77"/>
        <end position="118"/>
    </location>
</feature>
<evidence type="ECO:0000256" key="3">
    <source>
        <dbReference type="ARBA" id="ARBA00022833"/>
    </source>
</evidence>
<dbReference type="GO" id="GO:0004842">
    <property type="term" value="F:ubiquitin-protein transferase activity"/>
    <property type="evidence" value="ECO:0007669"/>
    <property type="project" value="InterPro"/>
</dbReference>
<dbReference type="EMBL" id="BFAA01003691">
    <property type="protein sequence ID" value="GCB60590.1"/>
    <property type="molecule type" value="Genomic_DNA"/>
</dbReference>
<evidence type="ECO:0000256" key="1">
    <source>
        <dbReference type="ARBA" id="ARBA00022723"/>
    </source>
</evidence>
<dbReference type="OrthoDB" id="6105938at2759"/>
<dbReference type="STRING" id="75743.A0A401NI90"/>
<keyword evidence="2 4" id="KW-0863">Zinc-finger</keyword>
<comment type="caution">
    <text evidence="8">The sequence shown here is derived from an EMBL/GenBank/DDBJ whole genome shotgun (WGS) entry which is preliminary data.</text>
</comment>
<dbReference type="InterPro" id="IPR050143">
    <property type="entry name" value="TRIM/RBCC"/>
</dbReference>
<evidence type="ECO:0000313" key="9">
    <source>
        <dbReference type="Proteomes" id="UP000288216"/>
    </source>
</evidence>
<dbReference type="Pfam" id="PF25600">
    <property type="entry name" value="TRIM_CC"/>
    <property type="match status" value="1"/>
</dbReference>
<dbReference type="PROSITE" id="PS50188">
    <property type="entry name" value="B302_SPRY"/>
    <property type="match status" value="1"/>
</dbReference>
<dbReference type="GO" id="GO:0016567">
    <property type="term" value="P:protein ubiquitination"/>
    <property type="evidence" value="ECO:0007669"/>
    <property type="project" value="InterPro"/>
</dbReference>
<dbReference type="InterPro" id="IPR001841">
    <property type="entry name" value="Znf_RING"/>
</dbReference>
<dbReference type="SUPFAM" id="SSF57845">
    <property type="entry name" value="B-box zinc-binding domain"/>
    <property type="match status" value="1"/>
</dbReference>
<dbReference type="PROSITE" id="PS00518">
    <property type="entry name" value="ZF_RING_1"/>
    <property type="match status" value="1"/>
</dbReference>
<feature type="domain" description="B30.2/SPRY" evidence="7">
    <location>
        <begin position="269"/>
        <end position="465"/>
    </location>
</feature>
<reference evidence="8 9" key="1">
    <citation type="journal article" date="2018" name="Nat. Ecol. Evol.">
        <title>Shark genomes provide insights into elasmobranch evolution and the origin of vertebrates.</title>
        <authorList>
            <person name="Hara Y"/>
            <person name="Yamaguchi K"/>
            <person name="Onimaru K"/>
            <person name="Kadota M"/>
            <person name="Koyanagi M"/>
            <person name="Keeley SD"/>
            <person name="Tatsumi K"/>
            <person name="Tanaka K"/>
            <person name="Motone F"/>
            <person name="Kageyama Y"/>
            <person name="Nozu R"/>
            <person name="Adachi N"/>
            <person name="Nishimura O"/>
            <person name="Nakagawa R"/>
            <person name="Tanegashima C"/>
            <person name="Kiyatake I"/>
            <person name="Matsumoto R"/>
            <person name="Murakumo K"/>
            <person name="Nishida K"/>
            <person name="Terakita A"/>
            <person name="Kuratani S"/>
            <person name="Sato K"/>
            <person name="Hyodo S Kuraku.S."/>
        </authorList>
    </citation>
    <scope>NUCLEOTIDE SEQUENCE [LARGE SCALE GENOMIC DNA]</scope>
</reference>
<organism evidence="8 9">
    <name type="scientific">Scyliorhinus torazame</name>
    <name type="common">Cloudy catshark</name>
    <name type="synonym">Catulus torazame</name>
    <dbReference type="NCBI Taxonomy" id="75743"/>
    <lineage>
        <taxon>Eukaryota</taxon>
        <taxon>Metazoa</taxon>
        <taxon>Chordata</taxon>
        <taxon>Craniata</taxon>
        <taxon>Vertebrata</taxon>
        <taxon>Chondrichthyes</taxon>
        <taxon>Elasmobranchii</taxon>
        <taxon>Galeomorphii</taxon>
        <taxon>Galeoidea</taxon>
        <taxon>Carcharhiniformes</taxon>
        <taxon>Scyliorhinidae</taxon>
        <taxon>Scyliorhinus</taxon>
    </lineage>
</organism>
<feature type="domain" description="RING-type" evidence="5">
    <location>
        <begin position="7"/>
        <end position="48"/>
    </location>
</feature>
<dbReference type="Gene3D" id="3.30.40.10">
    <property type="entry name" value="Zinc/RING finger domain, C3HC4 (zinc finger)"/>
    <property type="match status" value="1"/>
</dbReference>
<dbReference type="SMART" id="SM00504">
    <property type="entry name" value="Ubox"/>
    <property type="match status" value="1"/>
</dbReference>
<dbReference type="InterPro" id="IPR027370">
    <property type="entry name" value="Znf-RING_euk"/>
</dbReference>
<dbReference type="InterPro" id="IPR001870">
    <property type="entry name" value="B30.2/SPRY"/>
</dbReference>
<dbReference type="PANTHER" id="PTHR24103">
    <property type="entry name" value="E3 UBIQUITIN-PROTEIN LIGASE TRIM"/>
    <property type="match status" value="1"/>
</dbReference>
<dbReference type="InterPro" id="IPR003877">
    <property type="entry name" value="SPRY_dom"/>
</dbReference>
<evidence type="ECO:0000259" key="5">
    <source>
        <dbReference type="PROSITE" id="PS50089"/>
    </source>
</evidence>
<dbReference type="InterPro" id="IPR043136">
    <property type="entry name" value="B30.2/SPRY_sf"/>
</dbReference>
<dbReference type="SUPFAM" id="SSF49899">
    <property type="entry name" value="Concanavalin A-like lectins/glucanases"/>
    <property type="match status" value="1"/>
</dbReference>
<proteinExistence type="predicted"/>
<evidence type="ECO:0008006" key="10">
    <source>
        <dbReference type="Google" id="ProtNLM"/>
    </source>
</evidence>
<accession>A0A401NI90</accession>
<dbReference type="PROSITE" id="PS50119">
    <property type="entry name" value="ZF_BBOX"/>
    <property type="match status" value="1"/>
</dbReference>
<dbReference type="SUPFAM" id="SSF57850">
    <property type="entry name" value="RING/U-box"/>
    <property type="match status" value="1"/>
</dbReference>
<dbReference type="InterPro" id="IPR013320">
    <property type="entry name" value="ConA-like_dom_sf"/>
</dbReference>
<evidence type="ECO:0000256" key="2">
    <source>
        <dbReference type="ARBA" id="ARBA00022771"/>
    </source>
</evidence>
<evidence type="ECO:0000256" key="4">
    <source>
        <dbReference type="PROSITE-ProRule" id="PRU00024"/>
    </source>
</evidence>
<dbReference type="Pfam" id="PF13445">
    <property type="entry name" value="zf-RING_UBOX"/>
    <property type="match status" value="1"/>
</dbReference>
<keyword evidence="9" id="KW-1185">Reference proteome</keyword>
<dbReference type="InterPro" id="IPR013083">
    <property type="entry name" value="Znf_RING/FYVE/PHD"/>
</dbReference>
<dbReference type="SMART" id="SM00336">
    <property type="entry name" value="BBOX"/>
    <property type="match status" value="1"/>
</dbReference>
<dbReference type="Proteomes" id="UP000288216">
    <property type="component" value="Unassembled WGS sequence"/>
</dbReference>
<dbReference type="AlphaFoldDB" id="A0A401NI90"/>